<reference evidence="1" key="1">
    <citation type="submission" date="2022-08" db="EMBL/GenBank/DDBJ databases">
        <title>Genome Sequence of Lecanicillium fungicola.</title>
        <authorList>
            <person name="Buettner E."/>
        </authorList>
    </citation>
    <scope>NUCLEOTIDE SEQUENCE</scope>
    <source>
        <strain evidence="1">Babe33</strain>
    </source>
</reference>
<dbReference type="EMBL" id="JANJQO010000172">
    <property type="protein sequence ID" value="KAJ2980795.1"/>
    <property type="molecule type" value="Genomic_DNA"/>
</dbReference>
<sequence length="518" mass="57693">MFFRVSLLVAVLGVTITTYTLLQHPRYALPVRGRPSTVLFLTDVWKGLSNVHVATTFGLLEHYPDIQVHYASFGPLEKEMARVSKAAQVKNSAAKPVIWHLLTSAPSYAEKMAQFFPNTTALTRSPSVKDRLQFARDTEIIMAPWDAEEYLALYSEIQALIEEVNPAVVVIDVFFWPATDATRNLNRLYAVVNPNALTEPLVAWQPWLAGLWKYPANSSLMSGQAFPIPWRDIPKNIYTQLHTFACFLNMPTLAAKRAFLAASGVKDPINFFQMYRPGTSFLSTAFPEAGLPLDYIPPNVTTCGPIVLDTAPAADQDAEITVWLHQAPTMLINLGSMVNYTEERATAMALALVTVMESTNTQVLWKFRKLGQYPDEFLRPIQKYIANGRLRMVPWLNADPTSLLMTGDIVLSVHHGGSNCYHETVLAGVPQVILPLWFDCYNIAIIAEYLGIGLWAGRDSAPTWHPEALSEAFLSALVGERSVGMREKAVALGELARTYEGRSCAAREIARLARQEYV</sequence>
<evidence type="ECO:0000313" key="2">
    <source>
        <dbReference type="Proteomes" id="UP001143910"/>
    </source>
</evidence>
<accession>A0ACC1NN87</accession>
<keyword evidence="2" id="KW-1185">Reference proteome</keyword>
<proteinExistence type="predicted"/>
<dbReference type="Proteomes" id="UP001143910">
    <property type="component" value="Unassembled WGS sequence"/>
</dbReference>
<protein>
    <submittedName>
        <fullName evidence="1">Uncharacterized protein</fullName>
    </submittedName>
</protein>
<organism evidence="1 2">
    <name type="scientific">Zarea fungicola</name>
    <dbReference type="NCBI Taxonomy" id="93591"/>
    <lineage>
        <taxon>Eukaryota</taxon>
        <taxon>Fungi</taxon>
        <taxon>Dikarya</taxon>
        <taxon>Ascomycota</taxon>
        <taxon>Pezizomycotina</taxon>
        <taxon>Sordariomycetes</taxon>
        <taxon>Hypocreomycetidae</taxon>
        <taxon>Hypocreales</taxon>
        <taxon>Cordycipitaceae</taxon>
        <taxon>Zarea</taxon>
    </lineage>
</organism>
<name>A0ACC1NN87_9HYPO</name>
<comment type="caution">
    <text evidence="1">The sequence shown here is derived from an EMBL/GenBank/DDBJ whole genome shotgun (WGS) entry which is preliminary data.</text>
</comment>
<gene>
    <name evidence="1" type="ORF">NQ176_g2422</name>
</gene>
<evidence type="ECO:0000313" key="1">
    <source>
        <dbReference type="EMBL" id="KAJ2980795.1"/>
    </source>
</evidence>